<evidence type="ECO:0000313" key="1">
    <source>
        <dbReference type="EMBL" id="KAI6083357.1"/>
    </source>
</evidence>
<dbReference type="EMBL" id="MU394353">
    <property type="protein sequence ID" value="KAI6083357.1"/>
    <property type="molecule type" value="Genomic_DNA"/>
</dbReference>
<comment type="caution">
    <text evidence="1">The sequence shown here is derived from an EMBL/GenBank/DDBJ whole genome shotgun (WGS) entry which is preliminary data.</text>
</comment>
<protein>
    <submittedName>
        <fullName evidence="1">NAD(P)-binding protein</fullName>
    </submittedName>
</protein>
<keyword evidence="2" id="KW-1185">Reference proteome</keyword>
<reference evidence="1 2" key="1">
    <citation type="journal article" date="2022" name="New Phytol.">
        <title>Ecological generalism drives hyperdiversity of secondary metabolite gene clusters in xylarialean endophytes.</title>
        <authorList>
            <person name="Franco M.E.E."/>
            <person name="Wisecaver J.H."/>
            <person name="Arnold A.E."/>
            <person name="Ju Y.M."/>
            <person name="Slot J.C."/>
            <person name="Ahrendt S."/>
            <person name="Moore L.P."/>
            <person name="Eastman K.E."/>
            <person name="Scott K."/>
            <person name="Konkel Z."/>
            <person name="Mondo S.J."/>
            <person name="Kuo A."/>
            <person name="Hayes R.D."/>
            <person name="Haridas S."/>
            <person name="Andreopoulos B."/>
            <person name="Riley R."/>
            <person name="LaButti K."/>
            <person name="Pangilinan J."/>
            <person name="Lipzen A."/>
            <person name="Amirebrahimi M."/>
            <person name="Yan J."/>
            <person name="Adam C."/>
            <person name="Keymanesh K."/>
            <person name="Ng V."/>
            <person name="Louie K."/>
            <person name="Northen T."/>
            <person name="Drula E."/>
            <person name="Henrissat B."/>
            <person name="Hsieh H.M."/>
            <person name="Youens-Clark K."/>
            <person name="Lutzoni F."/>
            <person name="Miadlikowska J."/>
            <person name="Eastwood D.C."/>
            <person name="Hamelin R.C."/>
            <person name="Grigoriev I.V."/>
            <person name="U'Ren J.M."/>
        </authorList>
    </citation>
    <scope>NUCLEOTIDE SEQUENCE [LARGE SCALE GENOMIC DNA]</scope>
    <source>
        <strain evidence="1 2">ER1909</strain>
    </source>
</reference>
<organism evidence="1 2">
    <name type="scientific">Hypoxylon rubiginosum</name>
    <dbReference type="NCBI Taxonomy" id="110542"/>
    <lineage>
        <taxon>Eukaryota</taxon>
        <taxon>Fungi</taxon>
        <taxon>Dikarya</taxon>
        <taxon>Ascomycota</taxon>
        <taxon>Pezizomycotina</taxon>
        <taxon>Sordariomycetes</taxon>
        <taxon>Xylariomycetidae</taxon>
        <taxon>Xylariales</taxon>
        <taxon>Hypoxylaceae</taxon>
        <taxon>Hypoxylon</taxon>
    </lineage>
</organism>
<evidence type="ECO:0000313" key="2">
    <source>
        <dbReference type="Proteomes" id="UP001497680"/>
    </source>
</evidence>
<accession>A0ACC0CSB0</accession>
<name>A0ACC0CSB0_9PEZI</name>
<sequence>MKLIISGATGYVAREVIRQSLGRREITSVIALARKPVPIPQNLEDSADPSKLKSVIIEDYEQYPEDVVKEFAGAAACIWTVSITPSKSTMYDFEEVKRICQASTIAGFKAMHQSGLSKPFRFLYMSGAGSERDPTKTIRGYKPVYMRMRGEAEAQALALANEFGAEFTAVRPGLIMAQGYLLRNIMGIAIPWISGVPSINVVDLTAVMLDQVINGFEKDPLLTEDLARLAKDIQDRK</sequence>
<proteinExistence type="predicted"/>
<gene>
    <name evidence="1" type="ORF">F4821DRAFT_262975</name>
</gene>
<dbReference type="Proteomes" id="UP001497680">
    <property type="component" value="Unassembled WGS sequence"/>
</dbReference>